<name>A0A561DXJ8_9BACI</name>
<sequence length="55" mass="6246">MYISYRNYHGGINNLVVVESSGVVTTSLKDKETAIRTHKRKLKRIKAKQKGTKQA</sequence>
<dbReference type="Proteomes" id="UP000319671">
    <property type="component" value="Unassembled WGS sequence"/>
</dbReference>
<accession>A0A561DXJ8</accession>
<reference evidence="1 2" key="1">
    <citation type="submission" date="2019-06" db="EMBL/GenBank/DDBJ databases">
        <title>Sorghum-associated microbial communities from plants grown in Nebraska, USA.</title>
        <authorList>
            <person name="Schachtman D."/>
        </authorList>
    </citation>
    <scope>NUCLEOTIDE SEQUENCE [LARGE SCALE GENOMIC DNA]</scope>
    <source>
        <strain evidence="1 2">2482</strain>
    </source>
</reference>
<evidence type="ECO:0000313" key="1">
    <source>
        <dbReference type="EMBL" id="TWE08097.1"/>
    </source>
</evidence>
<proteinExistence type="predicted"/>
<dbReference type="AlphaFoldDB" id="A0A561DXJ8"/>
<gene>
    <name evidence="1" type="ORF">FB550_101111</name>
</gene>
<protein>
    <submittedName>
        <fullName evidence="1">Uncharacterized protein</fullName>
    </submittedName>
</protein>
<keyword evidence="2" id="KW-1185">Reference proteome</keyword>
<comment type="caution">
    <text evidence="1">The sequence shown here is derived from an EMBL/GenBank/DDBJ whole genome shotgun (WGS) entry which is preliminary data.</text>
</comment>
<dbReference type="RefSeq" id="WP_186446309.1">
    <property type="nucleotide sequence ID" value="NZ_VIVN01000001.1"/>
</dbReference>
<evidence type="ECO:0000313" key="2">
    <source>
        <dbReference type="Proteomes" id="UP000319671"/>
    </source>
</evidence>
<organism evidence="1 2">
    <name type="scientific">Neobacillus bataviensis</name>
    <dbReference type="NCBI Taxonomy" id="220685"/>
    <lineage>
        <taxon>Bacteria</taxon>
        <taxon>Bacillati</taxon>
        <taxon>Bacillota</taxon>
        <taxon>Bacilli</taxon>
        <taxon>Bacillales</taxon>
        <taxon>Bacillaceae</taxon>
        <taxon>Neobacillus</taxon>
    </lineage>
</organism>
<dbReference type="EMBL" id="VIVN01000001">
    <property type="protein sequence ID" value="TWE08097.1"/>
    <property type="molecule type" value="Genomic_DNA"/>
</dbReference>